<dbReference type="NCBIfam" id="TIGR00277">
    <property type="entry name" value="HDIG"/>
    <property type="match status" value="1"/>
</dbReference>
<dbReference type="HOGENOM" id="CLU_051988_0_0_4"/>
<dbReference type="InterPro" id="IPR006675">
    <property type="entry name" value="HDIG_dom"/>
</dbReference>
<dbReference type="AlphaFoldDB" id="D5CUK0"/>
<dbReference type="RefSeq" id="WP_013030285.1">
    <property type="nucleotide sequence ID" value="NC_013959.1"/>
</dbReference>
<feature type="domain" description="HD-GYP" evidence="1">
    <location>
        <begin position="115"/>
        <end position="311"/>
    </location>
</feature>
<accession>D5CUK0</accession>
<dbReference type="Gene3D" id="1.10.3210.10">
    <property type="entry name" value="Hypothetical protein af1432"/>
    <property type="match status" value="1"/>
</dbReference>
<keyword evidence="2" id="KW-0378">Hydrolase</keyword>
<name>D5CUK0_SIDLE</name>
<dbReference type="Pfam" id="PF13487">
    <property type="entry name" value="HD_5"/>
    <property type="match status" value="1"/>
</dbReference>
<dbReference type="InterPro" id="IPR037522">
    <property type="entry name" value="HD_GYP_dom"/>
</dbReference>
<dbReference type="STRING" id="580332.Slit_2159"/>
<dbReference type="PANTHER" id="PTHR43155">
    <property type="entry name" value="CYCLIC DI-GMP PHOSPHODIESTERASE PA4108-RELATED"/>
    <property type="match status" value="1"/>
</dbReference>
<evidence type="ECO:0000259" key="1">
    <source>
        <dbReference type="PROSITE" id="PS51832"/>
    </source>
</evidence>
<dbReference type="CDD" id="cd00077">
    <property type="entry name" value="HDc"/>
    <property type="match status" value="1"/>
</dbReference>
<dbReference type="PANTHER" id="PTHR43155:SF2">
    <property type="entry name" value="CYCLIC DI-GMP PHOSPHODIESTERASE PA4108"/>
    <property type="match status" value="1"/>
</dbReference>
<organism evidence="2 3">
    <name type="scientific">Sideroxydans lithotrophicus (strain ES-1)</name>
    <dbReference type="NCBI Taxonomy" id="580332"/>
    <lineage>
        <taxon>Bacteria</taxon>
        <taxon>Pseudomonadati</taxon>
        <taxon>Pseudomonadota</taxon>
        <taxon>Betaproteobacteria</taxon>
        <taxon>Nitrosomonadales</taxon>
        <taxon>Gallionellaceae</taxon>
        <taxon>Sideroxydans</taxon>
    </lineage>
</organism>
<sequence>MNEPHPLAENQLDDSHYLRSVTQLGDTRRIVANRDIHSTSGMKLISAGMKIDSSLYDRLLQHKLVPPLDDSLSTEDTVTGASLAGKAMQMMKEDKQLESIQSTRQDGLTLPHIFKKVTLHPAIAFKLTVMRETNSELYQHSIYVALVGSYIGVKLQLHQNQLRELATATLLHDIGMLHLDPAILARDYKMSESERRHLYVHTVTGAMILKAYPEYTQKVVDAVLQHHEHLDGSGYPRGLKNKEISLLGQITAIAEIVASQNTGSIAGYGGSKLETILKLNMRRYGGDLVRHLRVFYQDEVEAPPCSDMDKLMAQEKTSKISAIFSSWENNKGKFDAKDPVSVLANERMLNLKMEVIDAGLNPTGDNNDLFGLQDDLAACFDARILLDETLWQLRNILLEIKRRVPSVDGESSAQAPASLNAWVKEVEALL</sequence>
<reference evidence="2 3" key="1">
    <citation type="submission" date="2010-03" db="EMBL/GenBank/DDBJ databases">
        <title>Complete sequence of Sideroxydans lithotrophicus ES-1.</title>
        <authorList>
            <consortium name="US DOE Joint Genome Institute"/>
            <person name="Lucas S."/>
            <person name="Copeland A."/>
            <person name="Lapidus A."/>
            <person name="Cheng J.-F."/>
            <person name="Bruce D."/>
            <person name="Goodwin L."/>
            <person name="Pitluck S."/>
            <person name="Munk A.C."/>
            <person name="Detter J.C."/>
            <person name="Han C."/>
            <person name="Tapia R."/>
            <person name="Larimer F."/>
            <person name="Land M."/>
            <person name="Hauser L."/>
            <person name="Kyrpides N."/>
            <person name="Ivanova N."/>
            <person name="Emerson D."/>
            <person name="Woyke T."/>
        </authorList>
    </citation>
    <scope>NUCLEOTIDE SEQUENCE [LARGE SCALE GENOMIC DNA]</scope>
    <source>
        <strain evidence="2 3">ES-1</strain>
    </source>
</reference>
<dbReference type="SUPFAM" id="SSF109604">
    <property type="entry name" value="HD-domain/PDEase-like"/>
    <property type="match status" value="1"/>
</dbReference>
<dbReference type="EMBL" id="CP001965">
    <property type="protein sequence ID" value="ADE12387.1"/>
    <property type="molecule type" value="Genomic_DNA"/>
</dbReference>
<dbReference type="GO" id="GO:0008081">
    <property type="term" value="F:phosphoric diester hydrolase activity"/>
    <property type="evidence" value="ECO:0007669"/>
    <property type="project" value="UniProtKB-ARBA"/>
</dbReference>
<dbReference type="OrthoDB" id="9780948at2"/>
<dbReference type="Proteomes" id="UP000001625">
    <property type="component" value="Chromosome"/>
</dbReference>
<dbReference type="InterPro" id="IPR003607">
    <property type="entry name" value="HD/PDEase_dom"/>
</dbReference>
<dbReference type="KEGG" id="slt:Slit_2159"/>
<proteinExistence type="predicted"/>
<gene>
    <name evidence="2" type="ordered locus">Slit_2159</name>
</gene>
<keyword evidence="3" id="KW-1185">Reference proteome</keyword>
<evidence type="ECO:0000313" key="2">
    <source>
        <dbReference type="EMBL" id="ADE12387.1"/>
    </source>
</evidence>
<dbReference type="PROSITE" id="PS51832">
    <property type="entry name" value="HD_GYP"/>
    <property type="match status" value="1"/>
</dbReference>
<protein>
    <submittedName>
        <fullName evidence="2">Metal dependent phosphohydrolase</fullName>
    </submittedName>
</protein>
<dbReference type="eggNOG" id="COG2206">
    <property type="taxonomic scope" value="Bacteria"/>
</dbReference>
<evidence type="ECO:0000313" key="3">
    <source>
        <dbReference type="Proteomes" id="UP000001625"/>
    </source>
</evidence>